<dbReference type="AlphaFoldDB" id="A0A2R8CKZ8"/>
<evidence type="ECO:0000313" key="2">
    <source>
        <dbReference type="EMBL" id="SPJ33454.1"/>
    </source>
</evidence>
<gene>
    <name evidence="2" type="ORF">KSP9073_01463</name>
</gene>
<dbReference type="EMBL" id="ONZI01000002">
    <property type="protein sequence ID" value="SPJ33454.1"/>
    <property type="molecule type" value="Genomic_DNA"/>
</dbReference>
<dbReference type="InterPro" id="IPR004919">
    <property type="entry name" value="GmrSD_N"/>
</dbReference>
<proteinExistence type="predicted"/>
<name>A0A2R8CKZ8_9GAMM</name>
<feature type="domain" description="GmrSD restriction endonucleases N-terminal" evidence="1">
    <location>
        <begin position="21"/>
        <end position="158"/>
    </location>
</feature>
<reference evidence="3" key="1">
    <citation type="submission" date="2018-03" db="EMBL/GenBank/DDBJ databases">
        <authorList>
            <person name="Navarro De La Torre S."/>
        </authorList>
    </citation>
    <scope>NUCLEOTIDE SEQUENCE [LARGE SCALE GENOMIC DNA]</scope>
    <source>
        <strain evidence="3">EAod3</strain>
    </source>
</reference>
<evidence type="ECO:0000313" key="3">
    <source>
        <dbReference type="Proteomes" id="UP000244934"/>
    </source>
</evidence>
<evidence type="ECO:0000259" key="1">
    <source>
        <dbReference type="Pfam" id="PF03235"/>
    </source>
</evidence>
<protein>
    <recommendedName>
        <fullName evidence="1">GmrSD restriction endonucleases N-terminal domain-containing protein</fullName>
    </recommendedName>
</protein>
<dbReference type="PANTHER" id="PTHR39639:SF1">
    <property type="entry name" value="DUF262 DOMAIN-CONTAINING PROTEIN"/>
    <property type="match status" value="1"/>
</dbReference>
<keyword evidence="3" id="KW-1185">Reference proteome</keyword>
<dbReference type="Proteomes" id="UP000244934">
    <property type="component" value="Unassembled WGS sequence"/>
</dbReference>
<sequence>MQINIGQVSLVDYLGMLEREEVIVNRDYQRQKGVWPHSARSYFIDTLLEGYPIPKIYWYQRLSEKTKRPIKELVDGQQRTFTIQDFCNDKFALNSASQNYKGKKFSDLPEDVQMNLMSYQVEYSTILSATRSELLEMFRRMNSYTAPLKEAEKRHSIYQGAFKWFVVELADLYSPMLIDYGVLTDKVVARMGDSEYIADLIIVLENGIVNRAVGQFNNLYRKYNNDSEGFDGEDYFSEVLQKILNEIRDNLGDLVGTNMMRPYMVHSIFSAYASVWYGFPASEEDFNVAPDINFKVDYSKTLPKLLELSDALEDEDSDSDSEYHKFVQACSYSTTKRPQRKTRTSFIINALKGQ</sequence>
<dbReference type="Pfam" id="PF03235">
    <property type="entry name" value="GmrSD_N"/>
    <property type="match status" value="1"/>
</dbReference>
<dbReference type="RefSeq" id="WP_108842298.1">
    <property type="nucleotide sequence ID" value="NZ_ONZI01000002.1"/>
</dbReference>
<accession>A0A2R8CKZ8</accession>
<organism evidence="2 3">
    <name type="scientific">Kushneria phyllosphaerae</name>
    <dbReference type="NCBI Taxonomy" id="2100822"/>
    <lineage>
        <taxon>Bacteria</taxon>
        <taxon>Pseudomonadati</taxon>
        <taxon>Pseudomonadota</taxon>
        <taxon>Gammaproteobacteria</taxon>
        <taxon>Oceanospirillales</taxon>
        <taxon>Halomonadaceae</taxon>
        <taxon>Kushneria</taxon>
    </lineage>
</organism>
<dbReference type="OrthoDB" id="7802453at2"/>
<dbReference type="PANTHER" id="PTHR39639">
    <property type="entry name" value="CHROMOSOME 16, WHOLE GENOME SHOTGUN SEQUENCE"/>
    <property type="match status" value="1"/>
</dbReference>